<feature type="chain" id="PRO_5045199158" description="Peptidase inhibitor I78 family protein" evidence="2">
    <location>
        <begin position="19"/>
        <end position="132"/>
    </location>
</feature>
<feature type="compositionally biased region" description="Low complexity" evidence="1">
    <location>
        <begin position="23"/>
        <end position="51"/>
    </location>
</feature>
<keyword evidence="2" id="KW-0732">Signal</keyword>
<sequence>MSPLPLSLFALFSIAACAPMTPDSAPDAAAPDAAQPGAADPADAASGGDTPVKGPEPPGIVRLPEGECDAAPAQRYVGQKADSTVVQAALTATRAKQVRVIKPDMMVTMDFRSDRLNVRVDDDDKIIAITCG</sequence>
<dbReference type="PANTHER" id="PTHR39600:SF1">
    <property type="entry name" value="PEPTIDASE INHIBITOR I78 FAMILY PROTEIN"/>
    <property type="match status" value="1"/>
</dbReference>
<dbReference type="PANTHER" id="PTHR39600">
    <property type="entry name" value="PEPTIDASE INHIBITOR I78 FAMILY PROTEIN"/>
    <property type="match status" value="1"/>
</dbReference>
<feature type="region of interest" description="Disordered" evidence="1">
    <location>
        <begin position="23"/>
        <end position="65"/>
    </location>
</feature>
<dbReference type="RefSeq" id="WP_345303533.1">
    <property type="nucleotide sequence ID" value="NZ_BAABJE010000012.1"/>
</dbReference>
<dbReference type="Gene3D" id="3.30.10.10">
    <property type="entry name" value="Trypsin Inhibitor V, subunit A"/>
    <property type="match status" value="1"/>
</dbReference>
<evidence type="ECO:0008006" key="5">
    <source>
        <dbReference type="Google" id="ProtNLM"/>
    </source>
</evidence>
<accession>A0ABP9BPV0</accession>
<evidence type="ECO:0000313" key="3">
    <source>
        <dbReference type="EMBL" id="GAA4796934.1"/>
    </source>
</evidence>
<name>A0ABP9BPV0_9GAMM</name>
<evidence type="ECO:0000313" key="4">
    <source>
        <dbReference type="Proteomes" id="UP001499959"/>
    </source>
</evidence>
<feature type="signal peptide" evidence="2">
    <location>
        <begin position="1"/>
        <end position="18"/>
    </location>
</feature>
<dbReference type="EMBL" id="BAABJE010000012">
    <property type="protein sequence ID" value="GAA4796934.1"/>
    <property type="molecule type" value="Genomic_DNA"/>
</dbReference>
<gene>
    <name evidence="3" type="ORF">GCM10023307_23470</name>
</gene>
<organism evidence="3 4">
    <name type="scientific">Lysobacter hankyongensis</name>
    <dbReference type="NCBI Taxonomy" id="1176535"/>
    <lineage>
        <taxon>Bacteria</taxon>
        <taxon>Pseudomonadati</taxon>
        <taxon>Pseudomonadota</taxon>
        <taxon>Gammaproteobacteria</taxon>
        <taxon>Lysobacterales</taxon>
        <taxon>Lysobacteraceae</taxon>
        <taxon>Lysobacter</taxon>
    </lineage>
</organism>
<evidence type="ECO:0000256" key="1">
    <source>
        <dbReference type="SAM" id="MobiDB-lite"/>
    </source>
</evidence>
<dbReference type="InterPro" id="IPR021719">
    <property type="entry name" value="Prot_inh_I78"/>
</dbReference>
<dbReference type="Proteomes" id="UP001499959">
    <property type="component" value="Unassembled WGS sequence"/>
</dbReference>
<reference evidence="4" key="1">
    <citation type="journal article" date="2019" name="Int. J. Syst. Evol. Microbiol.">
        <title>The Global Catalogue of Microorganisms (GCM) 10K type strain sequencing project: providing services to taxonomists for standard genome sequencing and annotation.</title>
        <authorList>
            <consortium name="The Broad Institute Genomics Platform"/>
            <consortium name="The Broad Institute Genome Sequencing Center for Infectious Disease"/>
            <person name="Wu L."/>
            <person name="Ma J."/>
        </authorList>
    </citation>
    <scope>NUCLEOTIDE SEQUENCE [LARGE SCALE GENOMIC DNA]</scope>
    <source>
        <strain evidence="4">JCM 18204</strain>
    </source>
</reference>
<comment type="caution">
    <text evidence="3">The sequence shown here is derived from an EMBL/GenBank/DDBJ whole genome shotgun (WGS) entry which is preliminary data.</text>
</comment>
<dbReference type="Pfam" id="PF11720">
    <property type="entry name" value="Inhibitor_I78"/>
    <property type="match status" value="1"/>
</dbReference>
<proteinExistence type="predicted"/>
<evidence type="ECO:0000256" key="2">
    <source>
        <dbReference type="SAM" id="SignalP"/>
    </source>
</evidence>
<keyword evidence="4" id="KW-1185">Reference proteome</keyword>
<protein>
    <recommendedName>
        <fullName evidence="5">Peptidase inhibitor I78 family protein</fullName>
    </recommendedName>
</protein>